<keyword evidence="5 11" id="KW-0067">ATP-binding</keyword>
<feature type="domain" description="ABC transporter" evidence="10">
    <location>
        <begin position="4"/>
        <end position="242"/>
    </location>
</feature>
<keyword evidence="12" id="KW-1185">Reference proteome</keyword>
<name>A0A7X0FR12_9MICO</name>
<dbReference type="SUPFAM" id="SSF52540">
    <property type="entry name" value="P-loop containing nucleoside triphosphate hydrolases"/>
    <property type="match status" value="1"/>
</dbReference>
<keyword evidence="3" id="KW-0410">Iron transport</keyword>
<proteinExistence type="predicted"/>
<dbReference type="InterPro" id="IPR015853">
    <property type="entry name" value="ABC_transpr_FbpC"/>
</dbReference>
<dbReference type="Proteomes" id="UP000537775">
    <property type="component" value="Unassembled WGS sequence"/>
</dbReference>
<dbReference type="InterPro" id="IPR003439">
    <property type="entry name" value="ABC_transporter-like_ATP-bd"/>
</dbReference>
<evidence type="ECO:0000259" key="10">
    <source>
        <dbReference type="PROSITE" id="PS50893"/>
    </source>
</evidence>
<dbReference type="SUPFAM" id="SSF50331">
    <property type="entry name" value="MOP-like"/>
    <property type="match status" value="1"/>
</dbReference>
<protein>
    <recommendedName>
        <fullName evidence="9">ABC-type quaternary amine transporter</fullName>
        <ecNumber evidence="9">7.6.2.9</ecNumber>
    </recommendedName>
</protein>
<dbReference type="AlphaFoldDB" id="A0A7X0FR12"/>
<dbReference type="Gene3D" id="3.40.50.300">
    <property type="entry name" value="P-loop containing nucleotide triphosphate hydrolases"/>
    <property type="match status" value="1"/>
</dbReference>
<evidence type="ECO:0000256" key="8">
    <source>
        <dbReference type="ARBA" id="ARBA00023136"/>
    </source>
</evidence>
<dbReference type="InterPro" id="IPR013611">
    <property type="entry name" value="Transp-assoc_OB_typ2"/>
</dbReference>
<dbReference type="GO" id="GO:0005524">
    <property type="term" value="F:ATP binding"/>
    <property type="evidence" value="ECO:0007669"/>
    <property type="project" value="UniProtKB-KW"/>
</dbReference>
<dbReference type="PANTHER" id="PTHR42781:SF4">
    <property type="entry name" value="SPERMIDINE_PUTRESCINE IMPORT ATP-BINDING PROTEIN POTA"/>
    <property type="match status" value="1"/>
</dbReference>
<keyword evidence="7" id="KW-0406">Ion transport</keyword>
<sequence length="371" mass="39116">MTSLQVNDLTVRLGGREVLHAVDVAADHGELLAVVGPSGCGKTTLLRTIAGLVRAQSGEIRLGTRMVATHGLHLRPERRGIGWVPQDATLFPHLTVAQNIAFGAPRGARGRLRRGRADDPEIARLLSLVGLDGLADRMPSQLSGGQAQRVSLARALAARPTLVLLDEPFAALDPLLRHELREAVPRWLRTEGATAVLVTHDQEEALSLADRVAVLRGGRVLQQDAPEVVFGRPASAWVAGFVGDAVFLEATWHDSVVETAVGRIPAHWAERSPLEDSAAPAVGAAVRAMVRPEQVTLTPDAQGGATVRRVRFTGHSALVEVALDNGTLLRARVASPALTPVGSRVRPEIEGDALAYAAGGETLAAEGPGPA</sequence>
<dbReference type="InterPro" id="IPR017871">
    <property type="entry name" value="ABC_transporter-like_CS"/>
</dbReference>
<keyword evidence="6" id="KW-0408">Iron</keyword>
<evidence type="ECO:0000313" key="12">
    <source>
        <dbReference type="Proteomes" id="UP000537775"/>
    </source>
</evidence>
<dbReference type="GO" id="GO:0015408">
    <property type="term" value="F:ABC-type ferric iron transporter activity"/>
    <property type="evidence" value="ECO:0007669"/>
    <property type="project" value="InterPro"/>
</dbReference>
<dbReference type="Gene3D" id="2.40.50.100">
    <property type="match status" value="1"/>
</dbReference>
<dbReference type="GO" id="GO:0016887">
    <property type="term" value="F:ATP hydrolysis activity"/>
    <property type="evidence" value="ECO:0007669"/>
    <property type="project" value="InterPro"/>
</dbReference>
<dbReference type="RefSeq" id="WP_184750712.1">
    <property type="nucleotide sequence ID" value="NZ_BAAAJR010000007.1"/>
</dbReference>
<evidence type="ECO:0000256" key="1">
    <source>
        <dbReference type="ARBA" id="ARBA00022448"/>
    </source>
</evidence>
<gene>
    <name evidence="11" type="ORF">HD594_001865</name>
</gene>
<dbReference type="PROSITE" id="PS50893">
    <property type="entry name" value="ABC_TRANSPORTER_2"/>
    <property type="match status" value="1"/>
</dbReference>
<keyword evidence="2" id="KW-1003">Cell membrane</keyword>
<dbReference type="PROSITE" id="PS00211">
    <property type="entry name" value="ABC_TRANSPORTER_1"/>
    <property type="match status" value="1"/>
</dbReference>
<dbReference type="GO" id="GO:0015418">
    <property type="term" value="F:ABC-type quaternary ammonium compound transporting activity"/>
    <property type="evidence" value="ECO:0007669"/>
    <property type="project" value="UniProtKB-EC"/>
</dbReference>
<dbReference type="InterPro" id="IPR050093">
    <property type="entry name" value="ABC_SmlMolc_Importer"/>
</dbReference>
<accession>A0A7X0FR12</accession>
<keyword evidence="1" id="KW-0813">Transport</keyword>
<dbReference type="SMART" id="SM00382">
    <property type="entry name" value="AAA"/>
    <property type="match status" value="1"/>
</dbReference>
<dbReference type="EMBL" id="JACHML010000001">
    <property type="protein sequence ID" value="MBB6391552.1"/>
    <property type="molecule type" value="Genomic_DNA"/>
</dbReference>
<keyword evidence="4" id="KW-0547">Nucleotide-binding</keyword>
<dbReference type="EC" id="7.6.2.9" evidence="9"/>
<organism evidence="11 12">
    <name type="scientific">Microbacterium thalassium</name>
    <dbReference type="NCBI Taxonomy" id="362649"/>
    <lineage>
        <taxon>Bacteria</taxon>
        <taxon>Bacillati</taxon>
        <taxon>Actinomycetota</taxon>
        <taxon>Actinomycetes</taxon>
        <taxon>Micrococcales</taxon>
        <taxon>Microbacteriaceae</taxon>
        <taxon>Microbacterium</taxon>
    </lineage>
</organism>
<evidence type="ECO:0000256" key="6">
    <source>
        <dbReference type="ARBA" id="ARBA00023004"/>
    </source>
</evidence>
<comment type="caution">
    <text evidence="11">The sequence shown here is derived from an EMBL/GenBank/DDBJ whole genome shotgun (WGS) entry which is preliminary data.</text>
</comment>
<evidence type="ECO:0000256" key="3">
    <source>
        <dbReference type="ARBA" id="ARBA00022496"/>
    </source>
</evidence>
<evidence type="ECO:0000256" key="4">
    <source>
        <dbReference type="ARBA" id="ARBA00022741"/>
    </source>
</evidence>
<dbReference type="Pfam" id="PF08402">
    <property type="entry name" value="TOBE_2"/>
    <property type="match status" value="1"/>
</dbReference>
<evidence type="ECO:0000256" key="9">
    <source>
        <dbReference type="ARBA" id="ARBA00066388"/>
    </source>
</evidence>
<dbReference type="FunFam" id="3.40.50.300:FF:000425">
    <property type="entry name" value="Probable ABC transporter, ATP-binding subunit"/>
    <property type="match status" value="1"/>
</dbReference>
<dbReference type="PANTHER" id="PTHR42781">
    <property type="entry name" value="SPERMIDINE/PUTRESCINE IMPORT ATP-BINDING PROTEIN POTA"/>
    <property type="match status" value="1"/>
</dbReference>
<evidence type="ECO:0000313" key="11">
    <source>
        <dbReference type="EMBL" id="MBB6391552.1"/>
    </source>
</evidence>
<keyword evidence="8" id="KW-0472">Membrane</keyword>
<evidence type="ECO:0000256" key="7">
    <source>
        <dbReference type="ARBA" id="ARBA00023065"/>
    </source>
</evidence>
<evidence type="ECO:0000256" key="5">
    <source>
        <dbReference type="ARBA" id="ARBA00022840"/>
    </source>
</evidence>
<reference evidence="11 12" key="1">
    <citation type="submission" date="2020-08" db="EMBL/GenBank/DDBJ databases">
        <title>Sequencing the genomes of 1000 actinobacteria strains.</title>
        <authorList>
            <person name="Klenk H.-P."/>
        </authorList>
    </citation>
    <scope>NUCLEOTIDE SEQUENCE [LARGE SCALE GENOMIC DNA]</scope>
    <source>
        <strain evidence="11 12">DSM 12511</strain>
    </source>
</reference>
<dbReference type="InterPro" id="IPR027417">
    <property type="entry name" value="P-loop_NTPase"/>
</dbReference>
<dbReference type="InterPro" id="IPR008995">
    <property type="entry name" value="Mo/tungstate-bd_C_term_dom"/>
</dbReference>
<dbReference type="CDD" id="cd03259">
    <property type="entry name" value="ABC_Carb_Solutes_like"/>
    <property type="match status" value="1"/>
</dbReference>
<dbReference type="InterPro" id="IPR003593">
    <property type="entry name" value="AAA+_ATPase"/>
</dbReference>
<evidence type="ECO:0000256" key="2">
    <source>
        <dbReference type="ARBA" id="ARBA00022475"/>
    </source>
</evidence>
<dbReference type="GO" id="GO:0043190">
    <property type="term" value="C:ATP-binding cassette (ABC) transporter complex"/>
    <property type="evidence" value="ECO:0007669"/>
    <property type="project" value="InterPro"/>
</dbReference>
<dbReference type="Pfam" id="PF00005">
    <property type="entry name" value="ABC_tran"/>
    <property type="match status" value="1"/>
</dbReference>